<comment type="caution">
    <text evidence="2">The sequence shown here is derived from an EMBL/GenBank/DDBJ whole genome shotgun (WGS) entry which is preliminary data.</text>
</comment>
<feature type="domain" description="N-acetyltransferase" evidence="1">
    <location>
        <begin position="1"/>
        <end position="140"/>
    </location>
</feature>
<evidence type="ECO:0000313" key="2">
    <source>
        <dbReference type="EMBL" id="MFL0269353.1"/>
    </source>
</evidence>
<dbReference type="Proteomes" id="UP001623661">
    <property type="component" value="Unassembled WGS sequence"/>
</dbReference>
<proteinExistence type="predicted"/>
<reference evidence="2 3" key="1">
    <citation type="submission" date="2024-11" db="EMBL/GenBank/DDBJ databases">
        <authorList>
            <person name="Heng Y.C."/>
            <person name="Lim A.C.H."/>
            <person name="Lee J.K.Y."/>
            <person name="Kittelmann S."/>
        </authorList>
    </citation>
    <scope>NUCLEOTIDE SEQUENCE [LARGE SCALE GENOMIC DNA]</scope>
    <source>
        <strain evidence="2 3">WILCCON 0202</strain>
    </source>
</reference>
<dbReference type="EC" id="2.3.-.-" evidence="2"/>
<dbReference type="GO" id="GO:0016746">
    <property type="term" value="F:acyltransferase activity"/>
    <property type="evidence" value="ECO:0007669"/>
    <property type="project" value="UniProtKB-KW"/>
</dbReference>
<protein>
    <submittedName>
        <fullName evidence="2">GNAT family N-acetyltransferase</fullName>
        <ecNumber evidence="2">2.3.-.-</ecNumber>
    </submittedName>
</protein>
<sequence>MEYMPISTNNRKQINAFITEHWFSTKMIIRGEIVDMTKVDGIIAMNGDEIVGLLTYVMHDDTCEITSLDSLQEGNGIGTNLVNKVINIAKEKKCNRIIVVTTNDNINAIRFYQKRGFDMTRLYHNALDISRKLKPEIPLIGDNNILLRHEIEFEITFTK</sequence>
<dbReference type="SUPFAM" id="SSF55729">
    <property type="entry name" value="Acyl-CoA N-acyltransferases (Nat)"/>
    <property type="match status" value="1"/>
</dbReference>
<keyword evidence="3" id="KW-1185">Reference proteome</keyword>
<evidence type="ECO:0000313" key="3">
    <source>
        <dbReference type="Proteomes" id="UP001623661"/>
    </source>
</evidence>
<gene>
    <name evidence="2" type="ORF">ACJDUH_14790</name>
</gene>
<accession>A0ABW8TVW6</accession>
<name>A0ABW8TVW6_9CLOT</name>
<organism evidence="2 3">
    <name type="scientific">Candidatus Clostridium radicumherbarum</name>
    <dbReference type="NCBI Taxonomy" id="3381662"/>
    <lineage>
        <taxon>Bacteria</taxon>
        <taxon>Bacillati</taxon>
        <taxon>Bacillota</taxon>
        <taxon>Clostridia</taxon>
        <taxon>Eubacteriales</taxon>
        <taxon>Clostridiaceae</taxon>
        <taxon>Clostridium</taxon>
    </lineage>
</organism>
<dbReference type="CDD" id="cd04301">
    <property type="entry name" value="NAT_SF"/>
    <property type="match status" value="1"/>
</dbReference>
<dbReference type="InterPro" id="IPR016181">
    <property type="entry name" value="Acyl_CoA_acyltransferase"/>
</dbReference>
<keyword evidence="2" id="KW-0808">Transferase</keyword>
<dbReference type="RefSeq" id="WP_406765978.1">
    <property type="nucleotide sequence ID" value="NZ_JBJHZY010000003.1"/>
</dbReference>
<evidence type="ECO:0000259" key="1">
    <source>
        <dbReference type="PROSITE" id="PS51186"/>
    </source>
</evidence>
<dbReference type="InterPro" id="IPR000182">
    <property type="entry name" value="GNAT_dom"/>
</dbReference>
<keyword evidence="2" id="KW-0012">Acyltransferase</keyword>
<dbReference type="Gene3D" id="3.40.630.30">
    <property type="match status" value="1"/>
</dbReference>
<dbReference type="EMBL" id="JBJHZY010000003">
    <property type="protein sequence ID" value="MFL0269353.1"/>
    <property type="molecule type" value="Genomic_DNA"/>
</dbReference>
<dbReference type="PROSITE" id="PS51186">
    <property type="entry name" value="GNAT"/>
    <property type="match status" value="1"/>
</dbReference>
<dbReference type="Pfam" id="PF00583">
    <property type="entry name" value="Acetyltransf_1"/>
    <property type="match status" value="1"/>
</dbReference>